<name>A0ABU7T8P8_9HYPH</name>
<comment type="caution">
    <text evidence="2">The sequence shown here is derived from an EMBL/GenBank/DDBJ whole genome shotgun (WGS) entry which is preliminary data.</text>
</comment>
<feature type="region of interest" description="Disordered" evidence="1">
    <location>
        <begin position="46"/>
        <end position="69"/>
    </location>
</feature>
<evidence type="ECO:0000313" key="3">
    <source>
        <dbReference type="Proteomes" id="UP001349262"/>
    </source>
</evidence>
<gene>
    <name evidence="2" type="ORF">MRSR164_08975</name>
</gene>
<keyword evidence="3" id="KW-1185">Reference proteome</keyword>
<accession>A0ABU7T8P8</accession>
<protein>
    <submittedName>
        <fullName evidence="2">Uncharacterized protein</fullName>
    </submittedName>
</protein>
<reference evidence="2 3" key="1">
    <citation type="journal article" date="2012" name="Genet. Mol. Biol.">
        <title>Analysis of 16S rRNA and mxaF genes revealing insights into Methylobacterium niche-specific plant association.</title>
        <authorList>
            <person name="Dourado M.N."/>
            <person name="Andreote F.D."/>
            <person name="Dini-Andreote F."/>
            <person name="Conti R."/>
            <person name="Araujo J.M."/>
            <person name="Araujo W.L."/>
        </authorList>
    </citation>
    <scope>NUCLEOTIDE SEQUENCE [LARGE SCALE GENOMIC DNA]</scope>
    <source>
        <strain evidence="2 3">SR1.6/4</strain>
    </source>
</reference>
<feature type="compositionally biased region" description="Basic and acidic residues" evidence="1">
    <location>
        <begin position="55"/>
        <end position="69"/>
    </location>
</feature>
<evidence type="ECO:0000313" key="2">
    <source>
        <dbReference type="EMBL" id="MEE7456901.1"/>
    </source>
</evidence>
<dbReference type="Proteomes" id="UP001349262">
    <property type="component" value="Unassembled WGS sequence"/>
</dbReference>
<dbReference type="EMBL" id="MLBY01000004">
    <property type="protein sequence ID" value="MEE7456901.1"/>
    <property type="molecule type" value="Genomic_DNA"/>
</dbReference>
<evidence type="ECO:0000256" key="1">
    <source>
        <dbReference type="SAM" id="MobiDB-lite"/>
    </source>
</evidence>
<proteinExistence type="predicted"/>
<organism evidence="2 3">
    <name type="scientific">Methylobacterium radiotolerans</name>
    <dbReference type="NCBI Taxonomy" id="31998"/>
    <lineage>
        <taxon>Bacteria</taxon>
        <taxon>Pseudomonadati</taxon>
        <taxon>Pseudomonadota</taxon>
        <taxon>Alphaproteobacteria</taxon>
        <taxon>Hyphomicrobiales</taxon>
        <taxon>Methylobacteriaceae</taxon>
        <taxon>Methylobacterium</taxon>
    </lineage>
</organism>
<sequence length="69" mass="7641">MSSDTAKHRELLRALKDAQGKADGSFEQAVTYALEHVFEHLDRLNSHVSVGGPEGEDRPLKPDESPTLR</sequence>